<dbReference type="Gene3D" id="3.40.50.300">
    <property type="entry name" value="P-loop containing nucleotide triphosphate hydrolases"/>
    <property type="match status" value="1"/>
</dbReference>
<comment type="caution">
    <text evidence="1">The sequence shown here is derived from an EMBL/GenBank/DDBJ whole genome shotgun (WGS) entry which is preliminary data.</text>
</comment>
<protein>
    <recommendedName>
        <fullName evidence="3">ATP-binding protein</fullName>
    </recommendedName>
</protein>
<reference evidence="2" key="1">
    <citation type="journal article" date="2019" name="Int. J. Syst. Evol. Microbiol.">
        <title>The Global Catalogue of Microorganisms (GCM) 10K type strain sequencing project: providing services to taxonomists for standard genome sequencing and annotation.</title>
        <authorList>
            <consortium name="The Broad Institute Genomics Platform"/>
            <consortium name="The Broad Institute Genome Sequencing Center for Infectious Disease"/>
            <person name="Wu L."/>
            <person name="Ma J."/>
        </authorList>
    </citation>
    <scope>NUCLEOTIDE SEQUENCE [LARGE SCALE GENOMIC DNA]</scope>
    <source>
        <strain evidence="2">CECT 8482</strain>
    </source>
</reference>
<dbReference type="EMBL" id="JAUFRC010000001">
    <property type="protein sequence ID" value="MDN3712174.1"/>
    <property type="molecule type" value="Genomic_DNA"/>
</dbReference>
<proteinExistence type="predicted"/>
<gene>
    <name evidence="1" type="ORF">QWZ10_10925</name>
</gene>
<evidence type="ECO:0008006" key="3">
    <source>
        <dbReference type="Google" id="ProtNLM"/>
    </source>
</evidence>
<accession>A0ABT8D5W2</accession>
<dbReference type="InterPro" id="IPR027417">
    <property type="entry name" value="P-loop_NTPase"/>
</dbReference>
<dbReference type="SUPFAM" id="SSF52540">
    <property type="entry name" value="P-loop containing nucleoside triphosphate hydrolases"/>
    <property type="match status" value="1"/>
</dbReference>
<sequence>MENAEMWKDFGFRRNLYDTHPVSGDAQGERLLVGRQDELKRIKSRITGFKTVVTIEGPNGVGKTSVVLVGGYQIENDTKDNGKGSLVLMPDPFQLNAEESAIDFKRKVYAEIASYFIKHEAKMRSQLDLQFSLGPLEAWLENPLNLSGSVAAAGFGLGGGGSQMNL</sequence>
<organism evidence="1 2">
    <name type="scientific">Paracoccus cavernae</name>
    <dbReference type="NCBI Taxonomy" id="1571207"/>
    <lineage>
        <taxon>Bacteria</taxon>
        <taxon>Pseudomonadati</taxon>
        <taxon>Pseudomonadota</taxon>
        <taxon>Alphaproteobacteria</taxon>
        <taxon>Rhodobacterales</taxon>
        <taxon>Paracoccaceae</taxon>
        <taxon>Paracoccus</taxon>
    </lineage>
</organism>
<evidence type="ECO:0000313" key="1">
    <source>
        <dbReference type="EMBL" id="MDN3712174.1"/>
    </source>
</evidence>
<keyword evidence="2" id="KW-1185">Reference proteome</keyword>
<name>A0ABT8D5W2_9RHOB</name>
<evidence type="ECO:0000313" key="2">
    <source>
        <dbReference type="Proteomes" id="UP001243846"/>
    </source>
</evidence>
<dbReference type="Proteomes" id="UP001243846">
    <property type="component" value="Unassembled WGS sequence"/>
</dbReference>